<evidence type="ECO:0008006" key="4">
    <source>
        <dbReference type="Google" id="ProtNLM"/>
    </source>
</evidence>
<proteinExistence type="predicted"/>
<dbReference type="InterPro" id="IPR011050">
    <property type="entry name" value="Pectin_lyase_fold/virulence"/>
</dbReference>
<feature type="region of interest" description="Disordered" evidence="1">
    <location>
        <begin position="1841"/>
        <end position="1861"/>
    </location>
</feature>
<evidence type="ECO:0000313" key="3">
    <source>
        <dbReference type="Proteomes" id="UP000235015"/>
    </source>
</evidence>
<protein>
    <recommendedName>
        <fullName evidence="4">Right handed beta helix domain-containing protein</fullName>
    </recommendedName>
</protein>
<dbReference type="RefSeq" id="WP_273440644.1">
    <property type="nucleotide sequence ID" value="NZ_PKUN01000027.1"/>
</dbReference>
<comment type="caution">
    <text evidence="2">The sequence shown here is derived from an EMBL/GenBank/DDBJ whole genome shotgun (WGS) entry which is preliminary data.</text>
</comment>
<dbReference type="Gene3D" id="2.160.20.10">
    <property type="entry name" value="Single-stranded right-handed beta-helix, Pectin lyase-like"/>
    <property type="match status" value="1"/>
</dbReference>
<evidence type="ECO:0000313" key="2">
    <source>
        <dbReference type="EMBL" id="PLX60138.1"/>
    </source>
</evidence>
<dbReference type="EMBL" id="PKUN01000027">
    <property type="protein sequence ID" value="PLX60138.1"/>
    <property type="molecule type" value="Genomic_DNA"/>
</dbReference>
<dbReference type="SUPFAM" id="SSF51126">
    <property type="entry name" value="Pectin lyase-like"/>
    <property type="match status" value="2"/>
</dbReference>
<dbReference type="InterPro" id="IPR012334">
    <property type="entry name" value="Pectin_lyas_fold"/>
</dbReference>
<reference evidence="2 3" key="1">
    <citation type="submission" date="2017-11" db="EMBL/GenBank/DDBJ databases">
        <title>Genome-resolved metagenomics identifies genetic mobility, metabolic interactions, and unexpected diversity in perchlorate-reducing communities.</title>
        <authorList>
            <person name="Barnum T.P."/>
            <person name="Figueroa I.A."/>
            <person name="Carlstrom C.I."/>
            <person name="Lucas L.N."/>
            <person name="Engelbrektson A.L."/>
            <person name="Coates J.D."/>
        </authorList>
    </citation>
    <scope>NUCLEOTIDE SEQUENCE [LARGE SCALE GENOMIC DNA]</scope>
    <source>
        <strain evidence="2">BM301</strain>
    </source>
</reference>
<accession>A0A2N6CSQ4</accession>
<organism evidence="2 3">
    <name type="scientific">Sedimenticola selenatireducens</name>
    <dbReference type="NCBI Taxonomy" id="191960"/>
    <lineage>
        <taxon>Bacteria</taxon>
        <taxon>Pseudomonadati</taxon>
        <taxon>Pseudomonadota</taxon>
        <taxon>Gammaproteobacteria</taxon>
        <taxon>Chromatiales</taxon>
        <taxon>Sedimenticolaceae</taxon>
        <taxon>Sedimenticola</taxon>
    </lineage>
</organism>
<name>A0A2N6CSQ4_9GAMM</name>
<sequence>MTTTTAAQAAQFNMSVVDGDGNPVNGFRWILQEDHTYAVDPNVPAPLDQRLAGNFHASHHPLAQKQGVAAGQPLNGNTDGNAETVFNVPPGRYYLSVLPYTGYAMSGAPVTVVPNNQDPNNSVDDVTVIVEQHPIPTAQIAVYLFHDCYPLNGAPDLPEAQQGSDACIPTTVDFSQFNIVVEEPAGKYGIPGGPLLQDAFGNPLGTTYNPDGTVLVLGDGTLAPNPDGTLLIKNLAPGKYGIIVTPPAGWTQTSTIEGSPVIDAWVKANEPPFFAEFGLPGPHVFVGFTQQRNTLSDGNAPATVSGMITDMHMSRPPSTEFFSGRPFPQCWVAINEGGAVPGINRYAMPCNGDSSFSIPTVPPGSYELKVFDTPLDVVIATQNFTVDPGGTCNGGQSCALGNVPVFNWFSRLTTFLFNDADQDGFWDAGETNVGAESGPVNIRFRDGTVYQSFPTDFDGVAPFDEVFPFFNWLVAEVGFTNKKATGATIVVDAGGPVNNNPAIFPGFQEPPGIGELNPQSQAENGNLPWRTEAGPVLTQAFQGFLGQTSVIHFGKAEYLNLDFTPVQSGFPPKYVGENGGISGVVLNTVTRAENDPQFAVAEEWEPGVPRVQVNLYADGDIDSPVLFPAFPFPSGQGDIDWNGNGSYDADDNVIDDVNGDLMVTLSDVDNYPLNWAPEHCAVAPCAPGPEDIDRNSNGIFDMGDAIAVTWTDSWDDSLPQDCQGANNMPGITDDRCYDGMRNWNQVRPGVFDGGYAFSEYDMDHLMAVRPAAAAKIQAFYNYVTVGDLFNPPVAPEVAATLQLGLLPSDYIVEATTPVGYKTLREHHKNVDFGDEYQPAPAALPPACVGPAQVVPALFAISTKDGSGDPAQIVPGISLADAAAPFAGQLRPVCNQKKVHLAGAQNAAADFFLVTDTPIAANVTGMIVNDLANEFNPNSPNFSEKYAPPLVPVGFYDWNGKPVNRVYSDEFGRYNVLLPSTWTANLPQPSGMSPNMLVACMNDAGPIPDPLNPGEMIVDPFFNPAFSQFCYTFQYMPGSTTYLDTPVVAIASFTNPVSFPVDCAVPQRTPMIRDVRNNTRNIGPFVVAGDEIRVRSMGNEQVVNPECDGVDPATRFITRNRNFGANPGPDGKLELVDANGGRIDITPGNAAWSGNSITATVPPATPVGEYQVVVTRGQGVPTPVESEIGVTLTVGVLVGGEPMGVRPNGQNYAVINVAKDGSGDFNTIQQAIDLATPGDLILVAPGEYDELVIMHKPVKLQGWGAGAVTINARQVPTEKISAWRAKIDELLDGNPANGEISLLPGQQANATGIFQALGAPAFPTEEGAGIFVAGLASGADRFGHPRNRGARIDGFSIAGASQGGGIVVNGYAQFLNIGNNHLTANAGFYGGGIRVGHPELAVEDDNGGLTYADAVNDQIRIHHNQVIKNGLIGESTSAGGGGISLYTGADAYRVQENRVCGNFSAAQGGGIAHIGRSNGGRIEHNKVLFNESFSQAFTVNGGGLYVGGQPALQPTNGLLLSEGTGNVVVNANLINGNNAGAGDGGGIAIVNANGIDVANNLGSKNQWYDVSVFNNMITNNVSGLAGAIAIQDSLEVHVQNNTVAHNDSTATASQAFTPGFPNQSTALPAGIVSRFHTPDMATLLTGATIPANGGRVDEYLTFSDANLNNNIIFGNRSFYWLNYDDPNTVIIETGLFPADCTTPTTGCTLDPIAASDDLAVLDGTVDSGEVMFSRFSLLTDNADNVAEYTGGGSVFTLDPAFVNPVYNEGKESLDLPEFTVLQTAGAFDEGGNFIQVAFGPLTTVELGSAPNARVFYDYHITTGSPANGAGQNVGLGGLLGEDFDGDPRTNGNTNEIGADELP</sequence>
<evidence type="ECO:0000256" key="1">
    <source>
        <dbReference type="SAM" id="MobiDB-lite"/>
    </source>
</evidence>
<gene>
    <name evidence="2" type="ORF">C0630_16575</name>
</gene>
<dbReference type="SMART" id="SM00710">
    <property type="entry name" value="PbH1"/>
    <property type="match status" value="7"/>
</dbReference>
<dbReference type="InterPro" id="IPR006626">
    <property type="entry name" value="PbH1"/>
</dbReference>
<dbReference type="Proteomes" id="UP000235015">
    <property type="component" value="Unassembled WGS sequence"/>
</dbReference>